<dbReference type="SUPFAM" id="SSF47413">
    <property type="entry name" value="lambda repressor-like DNA-binding domains"/>
    <property type="match status" value="1"/>
</dbReference>
<dbReference type="SMART" id="SM00530">
    <property type="entry name" value="HTH_XRE"/>
    <property type="match status" value="1"/>
</dbReference>
<dbReference type="GO" id="GO:0003677">
    <property type="term" value="F:DNA binding"/>
    <property type="evidence" value="ECO:0007669"/>
    <property type="project" value="InterPro"/>
</dbReference>
<dbReference type="InterPro" id="IPR001387">
    <property type="entry name" value="Cro/C1-type_HTH"/>
</dbReference>
<organism evidence="2 3">
    <name type="scientific">Jiella pacifica</name>
    <dbReference type="NCBI Taxonomy" id="2696469"/>
    <lineage>
        <taxon>Bacteria</taxon>
        <taxon>Pseudomonadati</taxon>
        <taxon>Pseudomonadota</taxon>
        <taxon>Alphaproteobacteria</taxon>
        <taxon>Hyphomicrobiales</taxon>
        <taxon>Aurantimonadaceae</taxon>
        <taxon>Jiella</taxon>
    </lineage>
</organism>
<comment type="caution">
    <text evidence="2">The sequence shown here is derived from an EMBL/GenBank/DDBJ whole genome shotgun (WGS) entry which is preliminary data.</text>
</comment>
<evidence type="ECO:0000313" key="2">
    <source>
        <dbReference type="EMBL" id="NDW07812.1"/>
    </source>
</evidence>
<proteinExistence type="predicted"/>
<evidence type="ECO:0000259" key="1">
    <source>
        <dbReference type="PROSITE" id="PS50943"/>
    </source>
</evidence>
<dbReference type="Proteomes" id="UP000469011">
    <property type="component" value="Unassembled WGS sequence"/>
</dbReference>
<dbReference type="EMBL" id="JAAAMG010000039">
    <property type="protein sequence ID" value="NDW07812.1"/>
    <property type="molecule type" value="Genomic_DNA"/>
</dbReference>
<dbReference type="CDD" id="cd00093">
    <property type="entry name" value="HTH_XRE"/>
    <property type="match status" value="1"/>
</dbReference>
<protein>
    <submittedName>
        <fullName evidence="2">Helix-turn-helix domain-containing protein</fullName>
    </submittedName>
</protein>
<reference evidence="2 3" key="1">
    <citation type="submission" date="2020-01" db="EMBL/GenBank/DDBJ databases">
        <title>Jiella pacifica sp. nov.</title>
        <authorList>
            <person name="Xue Z."/>
            <person name="Zhu S."/>
            <person name="Chen J."/>
            <person name="Yang J."/>
        </authorList>
    </citation>
    <scope>NUCLEOTIDE SEQUENCE [LARGE SCALE GENOMIC DNA]</scope>
    <source>
        <strain evidence="2 3">40Bstr34</strain>
    </source>
</reference>
<dbReference type="Pfam" id="PF01381">
    <property type="entry name" value="HTH_3"/>
    <property type="match status" value="1"/>
</dbReference>
<feature type="domain" description="HTH cro/C1-type" evidence="1">
    <location>
        <begin position="3"/>
        <end position="53"/>
    </location>
</feature>
<dbReference type="InterPro" id="IPR010982">
    <property type="entry name" value="Lambda_DNA-bd_dom_sf"/>
</dbReference>
<name>A0A6N9TB65_9HYPH</name>
<keyword evidence="3" id="KW-1185">Reference proteome</keyword>
<evidence type="ECO:0000313" key="3">
    <source>
        <dbReference type="Proteomes" id="UP000469011"/>
    </source>
</evidence>
<sequence length="114" mass="12327">MHRLARGMSQTDLARALKITFQQVQKYEKGMNRVSASRLQQTADVFGLPVSAFFGDAGASEIDGGGLANFVTTKEGLDLNRAFAAISDRDVRRGVVRLVETIVKDAPDAQVTEG</sequence>
<dbReference type="Gene3D" id="1.10.260.40">
    <property type="entry name" value="lambda repressor-like DNA-binding domains"/>
    <property type="match status" value="1"/>
</dbReference>
<gene>
    <name evidence="2" type="ORF">GTK09_25735</name>
</gene>
<dbReference type="PROSITE" id="PS50943">
    <property type="entry name" value="HTH_CROC1"/>
    <property type="match status" value="1"/>
</dbReference>
<dbReference type="AlphaFoldDB" id="A0A6N9TB65"/>
<accession>A0A6N9TB65</accession>